<proteinExistence type="predicted"/>
<evidence type="ECO:0000256" key="3">
    <source>
        <dbReference type="SAM" id="SignalP"/>
    </source>
</evidence>
<sequence length="775" mass="81804">MKPTTKTAIAITLAAASVIPASAAMAGTTQDNTNQSCSTPDSIDRDNTTLATACATLDDVLHGKDSTARTVYGKASQDGQTAYTADSARKLVEAYDAAEQLWRKSGVTTDDVDAMNKAVSDLKTQAANMTVASWTVTDGDQDNKQTITLKGKPDSGGTVSLYTGTLTHKPAGDLQAVGSDGSKVNLTHDTGGDTATASKLYDQTDRTATYVAAASGSRPAFEVTAQWTDGKAVQAILSDQLNADITQETDEKGNPTGLYLLSGTTALESDANNKDYGPASIALTDGTQLIGMDWSAIQYTTAKDGSVTLKRTATNTVAATDKSGKQTQVKLNLTAQRTQDSTARLTLTYTDKSGNQRSVDVSGYDKTKSDPVTLDKLPYNEMGDAFTLSATDGRDAKTEISRQTVTADGTRSWTVTTEYTDANGDKQTTHTTVTLPFDAPARQVTDTDARLAGLLVNGQPIAGWDADTLDYTIVAKGDETYKVSPKAADGQTVAASDVTQGAGTTRQEWTVSKNGQTRVYSVTVIRKHEPTAAEKFEPADPTDQDGKTPAPGPSVTDLKSYGYTIKDKDGNTQYKPFATDDHTIPEGGVFAYESYQNQVVTVKGGRTSGMTWRYTLTVLSQDNHVGIHTVDVTYLTAATHKAELTGIRFDGKDLNDFDPARHEYAVQVSDPARYTVMPVFDQSTGMTVSTHKADGKAVVTVTSADGQVKTVYTFNVSQAPLPVLSGTQAGTLAQTGTVVGAIGAAALALVAVLAGCVAWLAGRRRKGEGGKDIVA</sequence>
<reference evidence="4 5" key="1">
    <citation type="submission" date="2020-04" db="EMBL/GenBank/DDBJ databases">
        <authorList>
            <person name="Hitch T.C.A."/>
            <person name="Wylensek D."/>
            <person name="Clavel T."/>
        </authorList>
    </citation>
    <scope>NUCLEOTIDE SEQUENCE [LARGE SCALE GENOMIC DNA]</scope>
    <source>
        <strain evidence="4 5">BSM-130-P53-3C</strain>
    </source>
</reference>
<comment type="caution">
    <text evidence="4">The sequence shown here is derived from an EMBL/GenBank/DDBJ whole genome shotgun (WGS) entry which is preliminary data.</text>
</comment>
<feature type="signal peptide" evidence="3">
    <location>
        <begin position="1"/>
        <end position="26"/>
    </location>
</feature>
<evidence type="ECO:0000256" key="1">
    <source>
        <dbReference type="SAM" id="MobiDB-lite"/>
    </source>
</evidence>
<keyword evidence="2" id="KW-1133">Transmembrane helix</keyword>
<organism evidence="4 5">
    <name type="scientific">Bifidobacterium thermophilum</name>
    <dbReference type="NCBI Taxonomy" id="33905"/>
    <lineage>
        <taxon>Bacteria</taxon>
        <taxon>Bacillati</taxon>
        <taxon>Actinomycetota</taxon>
        <taxon>Actinomycetes</taxon>
        <taxon>Bifidobacteriales</taxon>
        <taxon>Bifidobacteriaceae</taxon>
        <taxon>Bifidobacterium</taxon>
    </lineage>
</organism>
<keyword evidence="2" id="KW-0472">Membrane</keyword>
<dbReference type="EMBL" id="JABAGI010000003">
    <property type="protein sequence ID" value="NME61878.1"/>
    <property type="molecule type" value="Genomic_DNA"/>
</dbReference>
<feature type="region of interest" description="Disordered" evidence="1">
    <location>
        <begin position="530"/>
        <end position="559"/>
    </location>
</feature>
<evidence type="ECO:0000313" key="4">
    <source>
        <dbReference type="EMBL" id="NME61878.1"/>
    </source>
</evidence>
<dbReference type="RefSeq" id="WP_168983979.1">
    <property type="nucleotide sequence ID" value="NZ_JABAGI010000003.1"/>
</dbReference>
<protein>
    <recommendedName>
        <fullName evidence="6">Cell surface protein</fullName>
    </recommendedName>
</protein>
<dbReference type="Proteomes" id="UP000588369">
    <property type="component" value="Unassembled WGS sequence"/>
</dbReference>
<keyword evidence="3" id="KW-0732">Signal</keyword>
<evidence type="ECO:0000313" key="5">
    <source>
        <dbReference type="Proteomes" id="UP000588369"/>
    </source>
</evidence>
<gene>
    <name evidence="4" type="ORF">HF844_03540</name>
</gene>
<feature type="transmembrane region" description="Helical" evidence="2">
    <location>
        <begin position="738"/>
        <end position="761"/>
    </location>
</feature>
<accession>A0A7X9RKU0</accession>
<dbReference type="AlphaFoldDB" id="A0A7X9RKU0"/>
<evidence type="ECO:0008006" key="6">
    <source>
        <dbReference type="Google" id="ProtNLM"/>
    </source>
</evidence>
<feature type="chain" id="PRO_5031085075" description="Cell surface protein" evidence="3">
    <location>
        <begin position="27"/>
        <end position="775"/>
    </location>
</feature>
<keyword evidence="2" id="KW-0812">Transmembrane</keyword>
<name>A0A7X9RKU0_9BIFI</name>
<evidence type="ECO:0000256" key="2">
    <source>
        <dbReference type="SAM" id="Phobius"/>
    </source>
</evidence>